<evidence type="ECO:0000313" key="4">
    <source>
        <dbReference type="EMBL" id="CAB4708509.1"/>
    </source>
</evidence>
<dbReference type="Pfam" id="PF01370">
    <property type="entry name" value="Epimerase"/>
    <property type="match status" value="1"/>
</dbReference>
<reference evidence="4" key="1">
    <citation type="submission" date="2020-05" db="EMBL/GenBank/DDBJ databases">
        <authorList>
            <person name="Chiriac C."/>
            <person name="Salcher M."/>
            <person name="Ghai R."/>
            <person name="Kavagutti S V."/>
        </authorList>
    </citation>
    <scope>NUCLEOTIDE SEQUENCE</scope>
</reference>
<feature type="domain" description="NAD-dependent epimerase/dehydratase" evidence="3">
    <location>
        <begin position="3"/>
        <end position="241"/>
    </location>
</feature>
<accession>A0A6J6QC45</accession>
<feature type="region of interest" description="Disordered" evidence="2">
    <location>
        <begin position="317"/>
        <end position="342"/>
    </location>
</feature>
<dbReference type="InterPro" id="IPR001509">
    <property type="entry name" value="Epimerase_deHydtase"/>
</dbReference>
<gene>
    <name evidence="4" type="ORF">UFOPK2399_01838</name>
</gene>
<organism evidence="4">
    <name type="scientific">freshwater metagenome</name>
    <dbReference type="NCBI Taxonomy" id="449393"/>
    <lineage>
        <taxon>unclassified sequences</taxon>
        <taxon>metagenomes</taxon>
        <taxon>ecological metagenomes</taxon>
    </lineage>
</organism>
<sequence length="342" mass="38556">MRILITGSSGQIGTNLAHRLQADGHWVFGVDKRPNAWTNSFDTLLQDLSGHYAAYQGGINGVDYPEVDLVVHLAAHAKVHELVRKPHRALENTIMTFNVLEYCRQLNLPLVFSSTREVYGDVHRFEEYGEATADFAYTESPYSASKIASEAYVYSYARCYDLQYLVFRFSNVYGRFDNDLHRMKRVLPLFTHQMSRGEPIVVFGGDEKVLDFTYVDDCIDGIVAGIERLSAGTVTNETFNLAYGQGNTLVRAAELIAKELGVDPVIRHEPSLLGEVTHYVADIRKAREFLGWTPSTPLDAGIPKSVQWFNEWRASHPDEDRELAADHSDGDIQHGFKQPTRP</sequence>
<dbReference type="EMBL" id="CAEZXP010000008">
    <property type="protein sequence ID" value="CAB4708509.1"/>
    <property type="molecule type" value="Genomic_DNA"/>
</dbReference>
<dbReference type="Gene3D" id="3.40.50.720">
    <property type="entry name" value="NAD(P)-binding Rossmann-like Domain"/>
    <property type="match status" value="1"/>
</dbReference>
<dbReference type="SUPFAM" id="SSF51735">
    <property type="entry name" value="NAD(P)-binding Rossmann-fold domains"/>
    <property type="match status" value="1"/>
</dbReference>
<dbReference type="Gene3D" id="3.90.25.10">
    <property type="entry name" value="UDP-galactose 4-epimerase, domain 1"/>
    <property type="match status" value="1"/>
</dbReference>
<comment type="similarity">
    <text evidence="1">Belongs to the NAD(P)-dependent epimerase/dehydratase family.</text>
</comment>
<evidence type="ECO:0000256" key="1">
    <source>
        <dbReference type="ARBA" id="ARBA00007637"/>
    </source>
</evidence>
<protein>
    <submittedName>
        <fullName evidence="4">Unannotated protein</fullName>
    </submittedName>
</protein>
<dbReference type="PANTHER" id="PTHR43000">
    <property type="entry name" value="DTDP-D-GLUCOSE 4,6-DEHYDRATASE-RELATED"/>
    <property type="match status" value="1"/>
</dbReference>
<evidence type="ECO:0000256" key="2">
    <source>
        <dbReference type="SAM" id="MobiDB-lite"/>
    </source>
</evidence>
<evidence type="ECO:0000259" key="3">
    <source>
        <dbReference type="Pfam" id="PF01370"/>
    </source>
</evidence>
<dbReference type="InterPro" id="IPR036291">
    <property type="entry name" value="NAD(P)-bd_dom_sf"/>
</dbReference>
<name>A0A6J6QC45_9ZZZZ</name>
<proteinExistence type="inferred from homology"/>
<feature type="compositionally biased region" description="Basic and acidic residues" evidence="2">
    <location>
        <begin position="317"/>
        <end position="334"/>
    </location>
</feature>
<dbReference type="AlphaFoldDB" id="A0A6J6QC45"/>